<dbReference type="SUPFAM" id="SSF56672">
    <property type="entry name" value="DNA/RNA polymerases"/>
    <property type="match status" value="1"/>
</dbReference>
<protein>
    <recommendedName>
        <fullName evidence="1">Reverse transcriptase Ty1/copia-type domain-containing protein</fullName>
    </recommendedName>
</protein>
<organism evidence="2 3">
    <name type="scientific">Lolium multiflorum</name>
    <name type="common">Italian ryegrass</name>
    <name type="synonym">Lolium perenne subsp. multiflorum</name>
    <dbReference type="NCBI Taxonomy" id="4521"/>
    <lineage>
        <taxon>Eukaryota</taxon>
        <taxon>Viridiplantae</taxon>
        <taxon>Streptophyta</taxon>
        <taxon>Embryophyta</taxon>
        <taxon>Tracheophyta</taxon>
        <taxon>Spermatophyta</taxon>
        <taxon>Magnoliopsida</taxon>
        <taxon>Liliopsida</taxon>
        <taxon>Poales</taxon>
        <taxon>Poaceae</taxon>
        <taxon>BOP clade</taxon>
        <taxon>Pooideae</taxon>
        <taxon>Poodae</taxon>
        <taxon>Poeae</taxon>
        <taxon>Poeae Chloroplast Group 2 (Poeae type)</taxon>
        <taxon>Loliodinae</taxon>
        <taxon>Loliinae</taxon>
        <taxon>Lolium</taxon>
    </lineage>
</organism>
<feature type="domain" description="Reverse transcriptase Ty1/copia-type" evidence="1">
    <location>
        <begin position="115"/>
        <end position="264"/>
    </location>
</feature>
<dbReference type="AlphaFoldDB" id="A0AAD8RR64"/>
<dbReference type="Pfam" id="PF07727">
    <property type="entry name" value="RVT_2"/>
    <property type="match status" value="1"/>
</dbReference>
<name>A0AAD8RR64_LOLMU</name>
<evidence type="ECO:0000313" key="3">
    <source>
        <dbReference type="Proteomes" id="UP001231189"/>
    </source>
</evidence>
<dbReference type="InterPro" id="IPR043502">
    <property type="entry name" value="DNA/RNA_pol_sf"/>
</dbReference>
<reference evidence="2" key="1">
    <citation type="submission" date="2023-07" db="EMBL/GenBank/DDBJ databases">
        <title>A chromosome-level genome assembly of Lolium multiflorum.</title>
        <authorList>
            <person name="Chen Y."/>
            <person name="Copetti D."/>
            <person name="Kolliker R."/>
            <person name="Studer B."/>
        </authorList>
    </citation>
    <scope>NUCLEOTIDE SEQUENCE</scope>
    <source>
        <strain evidence="2">02402/16</strain>
        <tissue evidence="2">Leaf</tissue>
    </source>
</reference>
<dbReference type="PANTHER" id="PTHR11439:SF524">
    <property type="entry name" value="RNA-DIRECTED DNA POLYMERASE, PROTEIN KINASE RLK-PELLE-DLSV FAMILY"/>
    <property type="match status" value="1"/>
</dbReference>
<comment type="caution">
    <text evidence="2">The sequence shown here is derived from an EMBL/GenBank/DDBJ whole genome shotgun (WGS) entry which is preliminary data.</text>
</comment>
<dbReference type="PANTHER" id="PTHR11439">
    <property type="entry name" value="GAG-POL-RELATED RETROTRANSPOSON"/>
    <property type="match status" value="1"/>
</dbReference>
<dbReference type="Proteomes" id="UP001231189">
    <property type="component" value="Unassembled WGS sequence"/>
</dbReference>
<proteinExistence type="predicted"/>
<evidence type="ECO:0000259" key="1">
    <source>
        <dbReference type="Pfam" id="PF07727"/>
    </source>
</evidence>
<accession>A0AAD8RR64</accession>
<dbReference type="InterPro" id="IPR013103">
    <property type="entry name" value="RVT_2"/>
</dbReference>
<keyword evidence="3" id="KW-1185">Reference proteome</keyword>
<dbReference type="EMBL" id="JAUUTY010000005">
    <property type="protein sequence ID" value="KAK1628391.1"/>
    <property type="molecule type" value="Genomic_DNA"/>
</dbReference>
<gene>
    <name evidence="2" type="ORF">QYE76_002706</name>
</gene>
<sequence>MLRSEFRPGRNRTTRKADLDGVFAAATLADSAGLEGVFSALPATRRRVREDLHTKAVIIRWNSTGDLYPYYPSGVSLHALTISNASAPHLWHRRLGHPGHDALRRLTSSSSLPCNEVVYCRQPTGFIDNTRPDHVCCLNCSLYGLKQAPRGCYHRFATFVATVGFTCSKTDTSLFVLHSTLGAAYLLLYVDDIILTASSTVLLERVITALNCEFAMTDMGDLHYFLGITIPRTSAGMFLSQQKYAAKILDRAGMRACTPSSTPIDTAPKLATTAGSPVADPTEYRSLVGALQYLTFTRPDIAYAIQQICLRMHDPRDQHLALVKRVIHNVKGTLGHGLQLLPSAADSLITYTDADWAGCPDTRRSTSGYGVFQR</sequence>
<evidence type="ECO:0000313" key="2">
    <source>
        <dbReference type="EMBL" id="KAK1628391.1"/>
    </source>
</evidence>